<evidence type="ECO:0000313" key="2">
    <source>
        <dbReference type="EMBL" id="MDC0722838.1"/>
    </source>
</evidence>
<evidence type="ECO:0008006" key="4">
    <source>
        <dbReference type="Google" id="ProtNLM"/>
    </source>
</evidence>
<organism evidence="2 3">
    <name type="scientific">Nannocystis bainbridge</name>
    <dbReference type="NCBI Taxonomy" id="2995303"/>
    <lineage>
        <taxon>Bacteria</taxon>
        <taxon>Pseudomonadati</taxon>
        <taxon>Myxococcota</taxon>
        <taxon>Polyangia</taxon>
        <taxon>Nannocystales</taxon>
        <taxon>Nannocystaceae</taxon>
        <taxon>Nannocystis</taxon>
    </lineage>
</organism>
<reference evidence="2 3" key="1">
    <citation type="submission" date="2022-11" db="EMBL/GenBank/DDBJ databases">
        <title>Minimal conservation of predation-associated metabolite biosynthetic gene clusters underscores biosynthetic potential of Myxococcota including descriptions for ten novel species: Archangium lansinium sp. nov., Myxococcus landrumus sp. nov., Nannocystis bai.</title>
        <authorList>
            <person name="Ahearne A."/>
            <person name="Stevens C."/>
            <person name="Dowd S."/>
        </authorList>
    </citation>
    <scope>NUCLEOTIDE SEQUENCE [LARGE SCALE GENOMIC DNA]</scope>
    <source>
        <strain evidence="2 3">BB15-2</strain>
    </source>
</reference>
<gene>
    <name evidence="2" type="ORF">POL25_38465</name>
</gene>
<keyword evidence="3" id="KW-1185">Reference proteome</keyword>
<sequence>MKRRASTLALFVALAPGCSVNSLLNQMDAESEKSIDLICDCTNVFPDRAACEAQFGSFLSPFDRECLEDALAVDKKASKKSLECFVDQHREYNDCLEDMLVCDEADSWEGCQPLLRPDACPRLPADVEAALKPCGTNDDD</sequence>
<evidence type="ECO:0000256" key="1">
    <source>
        <dbReference type="SAM" id="SignalP"/>
    </source>
</evidence>
<dbReference type="Proteomes" id="UP001221686">
    <property type="component" value="Unassembled WGS sequence"/>
</dbReference>
<evidence type="ECO:0000313" key="3">
    <source>
        <dbReference type="Proteomes" id="UP001221686"/>
    </source>
</evidence>
<protein>
    <recommendedName>
        <fullName evidence="4">Cysteine rich repeat-containing protein</fullName>
    </recommendedName>
</protein>
<keyword evidence="1" id="KW-0732">Signal</keyword>
<name>A0ABT5ED55_9BACT</name>
<accession>A0ABT5ED55</accession>
<comment type="caution">
    <text evidence="2">The sequence shown here is derived from an EMBL/GenBank/DDBJ whole genome shotgun (WGS) entry which is preliminary data.</text>
</comment>
<feature type="chain" id="PRO_5047412465" description="Cysteine rich repeat-containing protein" evidence="1">
    <location>
        <begin position="22"/>
        <end position="140"/>
    </location>
</feature>
<feature type="signal peptide" evidence="1">
    <location>
        <begin position="1"/>
        <end position="21"/>
    </location>
</feature>
<dbReference type="RefSeq" id="WP_272091376.1">
    <property type="nucleotide sequence ID" value="NZ_JAQNDL010000004.1"/>
</dbReference>
<proteinExistence type="predicted"/>
<dbReference type="EMBL" id="JAQNDL010000004">
    <property type="protein sequence ID" value="MDC0722838.1"/>
    <property type="molecule type" value="Genomic_DNA"/>
</dbReference>